<sequence>MSEHVLRHRIHEDAIALVLGTLFVALGIAFYAKSSLLTGSTVGIALLLSYATPLNFSALFLLVNLPFFALSLLRLGWAFTVKTLAAVLLVSVFSRLMPFWLEIGHLNPVYAAIVGGGLFGIGLLILFRHGMSLGGVSILAYYLQERHGLRAGYFQLGVDMLVMLAATAVISFDLVALSVAGVTVLCAIVGMNHRPGRYAGVS</sequence>
<gene>
    <name evidence="7" type="ORF">C6569_03550</name>
</gene>
<evidence type="ECO:0008006" key="9">
    <source>
        <dbReference type="Google" id="ProtNLM"/>
    </source>
</evidence>
<dbReference type="KEGG" id="phr:C6569_03550"/>
<evidence type="ECO:0000256" key="1">
    <source>
        <dbReference type="ARBA" id="ARBA00004651"/>
    </source>
</evidence>
<evidence type="ECO:0000256" key="6">
    <source>
        <dbReference type="SAM" id="Phobius"/>
    </source>
</evidence>
<feature type="transmembrane region" description="Helical" evidence="6">
    <location>
        <begin position="14"/>
        <end position="32"/>
    </location>
</feature>
<dbReference type="EMBL" id="CP027668">
    <property type="protein sequence ID" value="AVO44217.1"/>
    <property type="molecule type" value="Genomic_DNA"/>
</dbReference>
<name>A0A2S0N879_9HYPH</name>
<comment type="subcellular location">
    <subcellularLocation>
        <location evidence="1">Cell membrane</location>
        <topology evidence="1">Multi-pass membrane protein</topology>
    </subcellularLocation>
</comment>
<dbReference type="RefSeq" id="WP_106747547.1">
    <property type="nucleotide sequence ID" value="NZ_CP027668.1"/>
</dbReference>
<organism evidence="7 8">
    <name type="scientific">Phreatobacter cathodiphilus</name>
    <dbReference type="NCBI Taxonomy" id="1868589"/>
    <lineage>
        <taxon>Bacteria</taxon>
        <taxon>Pseudomonadati</taxon>
        <taxon>Pseudomonadota</taxon>
        <taxon>Alphaproteobacteria</taxon>
        <taxon>Hyphomicrobiales</taxon>
        <taxon>Phreatobacteraceae</taxon>
        <taxon>Phreatobacter</taxon>
    </lineage>
</organism>
<keyword evidence="8" id="KW-1185">Reference proteome</keyword>
<accession>A0A2S0N879</accession>
<dbReference type="GO" id="GO:0005886">
    <property type="term" value="C:plasma membrane"/>
    <property type="evidence" value="ECO:0007669"/>
    <property type="project" value="UniProtKB-SubCell"/>
</dbReference>
<dbReference type="PANTHER" id="PTHR33545">
    <property type="entry name" value="UPF0750 MEMBRANE PROTEIN YITT-RELATED"/>
    <property type="match status" value="1"/>
</dbReference>
<keyword evidence="5 6" id="KW-0472">Membrane</keyword>
<feature type="transmembrane region" description="Helical" evidence="6">
    <location>
        <begin position="109"/>
        <end position="142"/>
    </location>
</feature>
<dbReference type="AlphaFoldDB" id="A0A2S0N879"/>
<proteinExistence type="predicted"/>
<dbReference type="OrthoDB" id="3296441at2"/>
<dbReference type="Proteomes" id="UP000237889">
    <property type="component" value="Chromosome"/>
</dbReference>
<dbReference type="InterPro" id="IPR003740">
    <property type="entry name" value="YitT"/>
</dbReference>
<keyword evidence="4 6" id="KW-1133">Transmembrane helix</keyword>
<evidence type="ECO:0000313" key="7">
    <source>
        <dbReference type="EMBL" id="AVO44217.1"/>
    </source>
</evidence>
<evidence type="ECO:0000256" key="3">
    <source>
        <dbReference type="ARBA" id="ARBA00022692"/>
    </source>
</evidence>
<dbReference type="PANTHER" id="PTHR33545:SF5">
    <property type="entry name" value="UPF0750 MEMBRANE PROTEIN YITT"/>
    <property type="match status" value="1"/>
</dbReference>
<keyword evidence="3 6" id="KW-0812">Transmembrane</keyword>
<dbReference type="InterPro" id="IPR051461">
    <property type="entry name" value="UPF0750_membrane"/>
</dbReference>
<evidence type="ECO:0000313" key="8">
    <source>
        <dbReference type="Proteomes" id="UP000237889"/>
    </source>
</evidence>
<protein>
    <recommendedName>
        <fullName evidence="9">YitT family protein</fullName>
    </recommendedName>
</protein>
<evidence type="ECO:0000256" key="2">
    <source>
        <dbReference type="ARBA" id="ARBA00022475"/>
    </source>
</evidence>
<keyword evidence="2" id="KW-1003">Cell membrane</keyword>
<dbReference type="Pfam" id="PF02588">
    <property type="entry name" value="YitT_membrane"/>
    <property type="match status" value="1"/>
</dbReference>
<feature type="transmembrane region" description="Helical" evidence="6">
    <location>
        <begin position="44"/>
        <end position="69"/>
    </location>
</feature>
<feature type="transmembrane region" description="Helical" evidence="6">
    <location>
        <begin position="75"/>
        <end position="97"/>
    </location>
</feature>
<evidence type="ECO:0000256" key="4">
    <source>
        <dbReference type="ARBA" id="ARBA00022989"/>
    </source>
</evidence>
<feature type="transmembrane region" description="Helical" evidence="6">
    <location>
        <begin position="162"/>
        <end position="189"/>
    </location>
</feature>
<reference evidence="7 8" key="1">
    <citation type="submission" date="2018-03" db="EMBL/GenBank/DDBJ databases">
        <title>Genome sequencing of Phreatobacter sp.</title>
        <authorList>
            <person name="Kim S.-J."/>
            <person name="Heo J."/>
            <person name="Kwon S.-W."/>
        </authorList>
    </citation>
    <scope>NUCLEOTIDE SEQUENCE [LARGE SCALE GENOMIC DNA]</scope>
    <source>
        <strain evidence="7 8">S-12</strain>
    </source>
</reference>
<evidence type="ECO:0000256" key="5">
    <source>
        <dbReference type="ARBA" id="ARBA00023136"/>
    </source>
</evidence>